<gene>
    <name evidence="2" type="ORF">EGYM00163_LOCUS48214</name>
</gene>
<keyword evidence="1" id="KW-1133">Transmembrane helix</keyword>
<feature type="transmembrane region" description="Helical" evidence="1">
    <location>
        <begin position="565"/>
        <end position="585"/>
    </location>
</feature>
<sequence length="659" mass="70483">MSGRWQRIAETVRGEACRLGLMIMVTLVVAQLWVEFDDDPDHAPTLEHLSDDFLNWAYHQSELKWRDFTELSTYDGSSCISEINGTNVVLTHDLTFCKSSPTITIADGTDVTVYSTIDFEGNSNVTYDGMSITNSSNDSVQFYLIMYGNSSIMFMNNSAFYVAQPLDISGSGTIDFMESSNFTVANTVNVGVATTMASVMHVASGGNATFDSDLTVTGTGVATVDGQVNLAQTFSSDYRTQIQDSAIVNGSGLVYVQSGNTYLWGASMQVLTEIGGTATTTLTRSIATNGTADPLLTLCGTTEFGSTATNVGSGAGLNVYTNCTTGISHTSGYTPSAYTSTSVSMGSGSYMIMNYVTQNSYPLVIDSTLTFNDSSKFVVLVSDNATSSWTANLVVYQASSSTCTTPTDYALDNCGSLGCGLESSMIDSTYCLLRLSNGNNYDSSTFNFQCLLPCTVLTASYFANLVSIYVPNAVGKLKNIVAGCNGDSTLSSARRSLETAGEQEEVAVSKFQIQATASGTYVEWLCTSYSTSAATTICNEVANNEQLRAALGVTTSDQQGSNEGLWALFAFMTIPVLLCCGLLGAKMAQKKKATDQQLALGRDVETAQLLPEDEKAYPVHEDFQYPEANPFDTYPHTPSPSPYGAPHGAYQPVHADAIW</sequence>
<evidence type="ECO:0000256" key="1">
    <source>
        <dbReference type="SAM" id="Phobius"/>
    </source>
</evidence>
<dbReference type="AlphaFoldDB" id="A0A7S4GH05"/>
<proteinExistence type="predicted"/>
<evidence type="ECO:0000313" key="2">
    <source>
        <dbReference type="EMBL" id="CAE0836850.1"/>
    </source>
</evidence>
<reference evidence="2" key="1">
    <citation type="submission" date="2021-01" db="EMBL/GenBank/DDBJ databases">
        <authorList>
            <person name="Corre E."/>
            <person name="Pelletier E."/>
            <person name="Niang G."/>
            <person name="Scheremetjew M."/>
            <person name="Finn R."/>
            <person name="Kale V."/>
            <person name="Holt S."/>
            <person name="Cochrane G."/>
            <person name="Meng A."/>
            <person name="Brown T."/>
            <person name="Cohen L."/>
        </authorList>
    </citation>
    <scope>NUCLEOTIDE SEQUENCE</scope>
    <source>
        <strain evidence="2">CCMP1594</strain>
    </source>
</reference>
<accession>A0A7S4GH05</accession>
<dbReference type="EMBL" id="HBJA01140164">
    <property type="protein sequence ID" value="CAE0836850.1"/>
    <property type="molecule type" value="Transcribed_RNA"/>
</dbReference>
<keyword evidence="1" id="KW-0472">Membrane</keyword>
<protein>
    <submittedName>
        <fullName evidence="2">Uncharacterized protein</fullName>
    </submittedName>
</protein>
<name>A0A7S4GH05_9EUGL</name>
<organism evidence="2">
    <name type="scientific">Eutreptiella gymnastica</name>
    <dbReference type="NCBI Taxonomy" id="73025"/>
    <lineage>
        <taxon>Eukaryota</taxon>
        <taxon>Discoba</taxon>
        <taxon>Euglenozoa</taxon>
        <taxon>Euglenida</taxon>
        <taxon>Spirocuta</taxon>
        <taxon>Euglenophyceae</taxon>
        <taxon>Eutreptiales</taxon>
        <taxon>Eutreptiaceae</taxon>
        <taxon>Eutreptiella</taxon>
    </lineage>
</organism>
<keyword evidence="1" id="KW-0812">Transmembrane</keyword>